<comment type="caution">
    <text evidence="4">The sequence shown here is derived from an EMBL/GenBank/DDBJ whole genome shotgun (WGS) entry which is preliminary data.</text>
</comment>
<dbReference type="PANTHER" id="PTHR48051:SF1">
    <property type="entry name" value="RAS SUPPRESSOR PROTEIN 1"/>
    <property type="match status" value="1"/>
</dbReference>
<dbReference type="SMART" id="SM00369">
    <property type="entry name" value="LRR_TYP"/>
    <property type="match status" value="7"/>
</dbReference>
<keyword evidence="1" id="KW-0433">Leucine-rich repeat</keyword>
<dbReference type="InterPro" id="IPR055414">
    <property type="entry name" value="LRR_R13L4/SHOC2-like"/>
</dbReference>
<dbReference type="SMART" id="SM00364">
    <property type="entry name" value="LRR_BAC"/>
    <property type="match status" value="5"/>
</dbReference>
<evidence type="ECO:0000313" key="5">
    <source>
        <dbReference type="Proteomes" id="UP001189429"/>
    </source>
</evidence>
<keyword evidence="2" id="KW-0677">Repeat</keyword>
<protein>
    <recommendedName>
        <fullName evidence="3">Disease resistance R13L4/SHOC-2-like LRR domain-containing protein</fullName>
    </recommendedName>
</protein>
<proteinExistence type="predicted"/>
<dbReference type="EMBL" id="CAUYUJ010000170">
    <property type="protein sequence ID" value="CAK0789094.1"/>
    <property type="molecule type" value="Genomic_DNA"/>
</dbReference>
<dbReference type="InterPro" id="IPR003591">
    <property type="entry name" value="Leu-rich_rpt_typical-subtyp"/>
</dbReference>
<gene>
    <name evidence="4" type="ORF">PCOR1329_LOCUS763</name>
</gene>
<evidence type="ECO:0000313" key="4">
    <source>
        <dbReference type="EMBL" id="CAK0789094.1"/>
    </source>
</evidence>
<dbReference type="PRINTS" id="PR00019">
    <property type="entry name" value="LEURICHRPT"/>
</dbReference>
<dbReference type="Pfam" id="PF00560">
    <property type="entry name" value="LRR_1"/>
    <property type="match status" value="1"/>
</dbReference>
<evidence type="ECO:0000256" key="1">
    <source>
        <dbReference type="ARBA" id="ARBA00022614"/>
    </source>
</evidence>
<dbReference type="PROSITE" id="PS51450">
    <property type="entry name" value="LRR"/>
    <property type="match status" value="2"/>
</dbReference>
<name>A0ABN9P8M7_9DINO</name>
<keyword evidence="5" id="KW-1185">Reference proteome</keyword>
<dbReference type="SUPFAM" id="SSF52058">
    <property type="entry name" value="L domain-like"/>
    <property type="match status" value="1"/>
</dbReference>
<evidence type="ECO:0000256" key="2">
    <source>
        <dbReference type="ARBA" id="ARBA00022737"/>
    </source>
</evidence>
<evidence type="ECO:0000259" key="3">
    <source>
        <dbReference type="Pfam" id="PF23598"/>
    </source>
</evidence>
<dbReference type="Proteomes" id="UP001189429">
    <property type="component" value="Unassembled WGS sequence"/>
</dbReference>
<feature type="domain" description="Disease resistance R13L4/SHOC-2-like LRR" evidence="3">
    <location>
        <begin position="160"/>
        <end position="257"/>
    </location>
</feature>
<sequence length="402" mass="43284">MTSPAAPPQSVRARLSGGLSWELPGDLKAGEVRARVAEELGVAEEHLELIDSSGKRLDDAASFAAAAGEDPDGADAAAGGAPGSVDLLAVILDAAEQSLLQVTGVDDLAELKGRSRLDLNGRQLRELPQTFSELRGLLELDASHNQLSALPDNMGSLSLLRVLNLRSNRIQHLPHTFTQLASLRELDLAHNSIYLLPAEMGDLVELRTVDLSHNGLVGLPRSFGSLHNLQRCDVSSNEMELLPQIDNLNSLETLDLSNNKLWGLPDDFGAEMQCLSSLDLSHNSLSWLPWAFFDHLSEVGRLDLSHNKLSALPLSARRVAWADGVNLQERPWPPWSLLLASRALALAGGGCRCRPGAWWLPAAGTARQPTFAAEGVRDGMREALNGEVQEATEAQPASDEAE</sequence>
<dbReference type="InterPro" id="IPR050216">
    <property type="entry name" value="LRR_domain-containing"/>
</dbReference>
<dbReference type="Pfam" id="PF23598">
    <property type="entry name" value="LRR_14"/>
    <property type="match status" value="1"/>
</dbReference>
<dbReference type="InterPro" id="IPR001611">
    <property type="entry name" value="Leu-rich_rpt"/>
</dbReference>
<dbReference type="Gene3D" id="3.80.10.10">
    <property type="entry name" value="Ribonuclease Inhibitor"/>
    <property type="match status" value="2"/>
</dbReference>
<accession>A0ABN9P8M7</accession>
<organism evidence="4 5">
    <name type="scientific">Prorocentrum cordatum</name>
    <dbReference type="NCBI Taxonomy" id="2364126"/>
    <lineage>
        <taxon>Eukaryota</taxon>
        <taxon>Sar</taxon>
        <taxon>Alveolata</taxon>
        <taxon>Dinophyceae</taxon>
        <taxon>Prorocentrales</taxon>
        <taxon>Prorocentraceae</taxon>
        <taxon>Prorocentrum</taxon>
    </lineage>
</organism>
<dbReference type="PANTHER" id="PTHR48051">
    <property type="match status" value="1"/>
</dbReference>
<dbReference type="InterPro" id="IPR032675">
    <property type="entry name" value="LRR_dom_sf"/>
</dbReference>
<reference evidence="4" key="1">
    <citation type="submission" date="2023-10" db="EMBL/GenBank/DDBJ databases">
        <authorList>
            <person name="Chen Y."/>
            <person name="Shah S."/>
            <person name="Dougan E. K."/>
            <person name="Thang M."/>
            <person name="Chan C."/>
        </authorList>
    </citation>
    <scope>NUCLEOTIDE SEQUENCE [LARGE SCALE GENOMIC DNA]</scope>
</reference>